<comment type="caution">
    <text evidence="1">The sequence shown here is derived from an EMBL/GenBank/DDBJ whole genome shotgun (WGS) entry which is preliminary data.</text>
</comment>
<dbReference type="RefSeq" id="WP_377369869.1">
    <property type="nucleotide sequence ID" value="NZ_JAOTJD010000016.1"/>
</dbReference>
<reference evidence="1 2" key="1">
    <citation type="submission" date="2022-09" db="EMBL/GenBank/DDBJ databases">
        <title>New species of Phenylobacterium.</title>
        <authorList>
            <person name="Mieszkin S."/>
        </authorList>
    </citation>
    <scope>NUCLEOTIDE SEQUENCE [LARGE SCALE GENOMIC DNA]</scope>
    <source>
        <strain evidence="1 2">HK31-G</strain>
    </source>
</reference>
<sequence>MKIDDRKLIAYVDGELDAVGRAQVEAAVAADPVLGVRLEEHRLLRSKVAGAYAGVAQESVPAQLMAAAKLDSDNVVKLADRRKPPPVAKPQVKVSLPAWSSVAATLMVGVVAGYLISQQNAGVLAPSMDGSLVARGGLARALNNNLSASSGPARLGLSFKTADGRYCRTFQADAQRIAGIACREGPRWIARMTTAAPAPTKTHDYRMAASATAPAVLAAVDGMIEGEPLDRAGEMAAKARRWRS</sequence>
<proteinExistence type="predicted"/>
<dbReference type="EMBL" id="JAOTJD010000016">
    <property type="protein sequence ID" value="MFD3264329.1"/>
    <property type="molecule type" value="Genomic_DNA"/>
</dbReference>
<accession>A0ABW6CN49</accession>
<gene>
    <name evidence="1" type="ORF">OCL97_10195</name>
</gene>
<organism evidence="1 2">
    <name type="scientific">Phenylobacterium ferrooxidans</name>
    <dbReference type="NCBI Taxonomy" id="2982689"/>
    <lineage>
        <taxon>Bacteria</taxon>
        <taxon>Pseudomonadati</taxon>
        <taxon>Pseudomonadota</taxon>
        <taxon>Alphaproteobacteria</taxon>
        <taxon>Caulobacterales</taxon>
        <taxon>Caulobacteraceae</taxon>
        <taxon>Phenylobacterium</taxon>
    </lineage>
</organism>
<protein>
    <submittedName>
        <fullName evidence="1">Anti-sigma factor</fullName>
    </submittedName>
</protein>
<keyword evidence="2" id="KW-1185">Reference proteome</keyword>
<evidence type="ECO:0000313" key="1">
    <source>
        <dbReference type="EMBL" id="MFD3264329.1"/>
    </source>
</evidence>
<dbReference type="Proteomes" id="UP001598130">
    <property type="component" value="Unassembled WGS sequence"/>
</dbReference>
<evidence type="ECO:0000313" key="2">
    <source>
        <dbReference type="Proteomes" id="UP001598130"/>
    </source>
</evidence>
<name>A0ABW6CN49_9CAUL</name>